<dbReference type="Proteomes" id="UP001241110">
    <property type="component" value="Unassembled WGS sequence"/>
</dbReference>
<keyword evidence="2" id="KW-0732">Signal</keyword>
<accession>A0AAE3QLE9</accession>
<feature type="chain" id="PRO_5042113228" evidence="2">
    <location>
        <begin position="22"/>
        <end position="290"/>
    </location>
</feature>
<evidence type="ECO:0000256" key="1">
    <source>
        <dbReference type="SAM" id="MobiDB-lite"/>
    </source>
</evidence>
<evidence type="ECO:0000313" key="4">
    <source>
        <dbReference type="EMBL" id="MDJ1481492.1"/>
    </source>
</evidence>
<sequence length="290" mass="31761">MKKVLVSTSLIILGWFSQTNAQTKLHLGLTSAYNGTFVLDKGLSEDPRYNAKPTYNFAPIGFTAGVDFGRGFGLQLESIFSKQGQVFEIIDVAKQVIGQRNVDLSYIHLPLLLRSFGTGTARTRFNFMFGPQLSLLTNGKEVYDQYKAGTLQLPPGADAPTDPNTGEPVKVNSDGTYQYPATKQTIFSTEAKNAIERFKKTDVQIAFGIGADIDLGNNLYLSTQVRANYGFVDMRNEDLVNELKDKTAKQAINDLFGRRANLLVGVQLGLHWMFGGNRSSAGGNSGVPSR</sequence>
<organism evidence="4 5">
    <name type="scientific">Xanthocytophaga flava</name>
    <dbReference type="NCBI Taxonomy" id="3048013"/>
    <lineage>
        <taxon>Bacteria</taxon>
        <taxon>Pseudomonadati</taxon>
        <taxon>Bacteroidota</taxon>
        <taxon>Cytophagia</taxon>
        <taxon>Cytophagales</taxon>
        <taxon>Rhodocytophagaceae</taxon>
        <taxon>Xanthocytophaga</taxon>
    </lineage>
</organism>
<dbReference type="InterPro" id="IPR025665">
    <property type="entry name" value="Beta-barrel_OMP_2"/>
</dbReference>
<dbReference type="RefSeq" id="WP_313979327.1">
    <property type="nucleotide sequence ID" value="NZ_JASJOS010000005.1"/>
</dbReference>
<evidence type="ECO:0000313" key="5">
    <source>
        <dbReference type="Proteomes" id="UP001241110"/>
    </source>
</evidence>
<feature type="domain" description="Outer membrane protein beta-barrel" evidence="3">
    <location>
        <begin position="17"/>
        <end position="234"/>
    </location>
</feature>
<protein>
    <submittedName>
        <fullName evidence="4">Outer membrane beta-barrel protein</fullName>
    </submittedName>
</protein>
<evidence type="ECO:0000259" key="3">
    <source>
        <dbReference type="Pfam" id="PF13568"/>
    </source>
</evidence>
<feature type="region of interest" description="Disordered" evidence="1">
    <location>
        <begin position="153"/>
        <end position="174"/>
    </location>
</feature>
<dbReference type="EMBL" id="JASJOS010000005">
    <property type="protein sequence ID" value="MDJ1481492.1"/>
    <property type="molecule type" value="Genomic_DNA"/>
</dbReference>
<proteinExistence type="predicted"/>
<comment type="caution">
    <text evidence="4">The sequence shown here is derived from an EMBL/GenBank/DDBJ whole genome shotgun (WGS) entry which is preliminary data.</text>
</comment>
<gene>
    <name evidence="4" type="ORF">QNI16_13420</name>
</gene>
<dbReference type="AlphaFoldDB" id="A0AAE3QLE9"/>
<dbReference type="Pfam" id="PF13568">
    <property type="entry name" value="OMP_b-brl_2"/>
    <property type="match status" value="1"/>
</dbReference>
<reference evidence="4" key="1">
    <citation type="submission" date="2023-05" db="EMBL/GenBank/DDBJ databases">
        <authorList>
            <person name="Zhang X."/>
        </authorList>
    </citation>
    <scope>NUCLEOTIDE SEQUENCE</scope>
    <source>
        <strain evidence="4">YF14B1</strain>
    </source>
</reference>
<name>A0AAE3QLE9_9BACT</name>
<evidence type="ECO:0000256" key="2">
    <source>
        <dbReference type="SAM" id="SignalP"/>
    </source>
</evidence>
<feature type="signal peptide" evidence="2">
    <location>
        <begin position="1"/>
        <end position="21"/>
    </location>
</feature>